<name>A0A1G7PYA9_9ACTN</name>
<keyword evidence="1" id="KW-0479">Metal-binding</keyword>
<reference evidence="4" key="1">
    <citation type="submission" date="2016-10" db="EMBL/GenBank/DDBJ databases">
        <authorList>
            <person name="Varghese N."/>
            <person name="Submissions S."/>
        </authorList>
    </citation>
    <scope>NUCLEOTIDE SEQUENCE [LARGE SCALE GENOMIC DNA]</scope>
    <source>
        <strain evidence="4">DSM 44268</strain>
    </source>
</reference>
<dbReference type="InterPro" id="IPR037523">
    <property type="entry name" value="VOC_core"/>
</dbReference>
<accession>A0A1G7PYA9</accession>
<organism evidence="3 4">
    <name type="scientific">Blastococcus aurantiacus</name>
    <dbReference type="NCBI Taxonomy" id="1550231"/>
    <lineage>
        <taxon>Bacteria</taxon>
        <taxon>Bacillati</taxon>
        <taxon>Actinomycetota</taxon>
        <taxon>Actinomycetes</taxon>
        <taxon>Geodermatophilales</taxon>
        <taxon>Geodermatophilaceae</taxon>
        <taxon>Blastococcus</taxon>
    </lineage>
</organism>
<dbReference type="SUPFAM" id="SSF54593">
    <property type="entry name" value="Glyoxalase/Bleomycin resistance protein/Dihydroxybiphenyl dioxygenase"/>
    <property type="match status" value="1"/>
</dbReference>
<dbReference type="Proteomes" id="UP000199406">
    <property type="component" value="Unassembled WGS sequence"/>
</dbReference>
<dbReference type="GO" id="GO:0046491">
    <property type="term" value="P:L-methylmalonyl-CoA metabolic process"/>
    <property type="evidence" value="ECO:0007669"/>
    <property type="project" value="TreeGrafter"/>
</dbReference>
<dbReference type="CDD" id="cd06587">
    <property type="entry name" value="VOC"/>
    <property type="match status" value="1"/>
</dbReference>
<evidence type="ECO:0000313" key="3">
    <source>
        <dbReference type="EMBL" id="SDF91245.1"/>
    </source>
</evidence>
<dbReference type="GO" id="GO:0046872">
    <property type="term" value="F:metal ion binding"/>
    <property type="evidence" value="ECO:0007669"/>
    <property type="project" value="UniProtKB-KW"/>
</dbReference>
<evidence type="ECO:0000256" key="1">
    <source>
        <dbReference type="ARBA" id="ARBA00022723"/>
    </source>
</evidence>
<dbReference type="InterPro" id="IPR029068">
    <property type="entry name" value="Glyas_Bleomycin-R_OHBP_Dase"/>
</dbReference>
<dbReference type="Pfam" id="PF00903">
    <property type="entry name" value="Glyoxalase"/>
    <property type="match status" value="1"/>
</dbReference>
<dbReference type="InterPro" id="IPR051785">
    <property type="entry name" value="MMCE/EMCE_epimerase"/>
</dbReference>
<dbReference type="Gene3D" id="3.10.180.10">
    <property type="entry name" value="2,3-Dihydroxybiphenyl 1,2-Dioxygenase, domain 1"/>
    <property type="match status" value="1"/>
</dbReference>
<dbReference type="EMBL" id="FNBT01000008">
    <property type="protein sequence ID" value="SDF91245.1"/>
    <property type="molecule type" value="Genomic_DNA"/>
</dbReference>
<evidence type="ECO:0000259" key="2">
    <source>
        <dbReference type="PROSITE" id="PS51819"/>
    </source>
</evidence>
<dbReference type="PROSITE" id="PS51819">
    <property type="entry name" value="VOC"/>
    <property type="match status" value="1"/>
</dbReference>
<dbReference type="PANTHER" id="PTHR43048:SF3">
    <property type="entry name" value="METHYLMALONYL-COA EPIMERASE, MITOCHONDRIAL"/>
    <property type="match status" value="1"/>
</dbReference>
<protein>
    <recommendedName>
        <fullName evidence="2">VOC domain-containing protein</fullName>
    </recommendedName>
</protein>
<evidence type="ECO:0000313" key="4">
    <source>
        <dbReference type="Proteomes" id="UP000199406"/>
    </source>
</evidence>
<dbReference type="RefSeq" id="WP_091770224.1">
    <property type="nucleotide sequence ID" value="NZ_FNBT01000008.1"/>
</dbReference>
<gene>
    <name evidence="3" type="ORF">SAMN05660662_3806</name>
</gene>
<dbReference type="GO" id="GO:0004493">
    <property type="term" value="F:methylmalonyl-CoA epimerase activity"/>
    <property type="evidence" value="ECO:0007669"/>
    <property type="project" value="TreeGrafter"/>
</dbReference>
<keyword evidence="4" id="KW-1185">Reference proteome</keyword>
<dbReference type="OrthoDB" id="9798201at2"/>
<dbReference type="InterPro" id="IPR004360">
    <property type="entry name" value="Glyas_Fos-R_dOase_dom"/>
</dbReference>
<proteinExistence type="predicted"/>
<dbReference type="AlphaFoldDB" id="A0A1G7PYA9"/>
<sequence>MDKPGRELGSVRYLVDDVGAAVDFYGGVLGFRVGFDARPAVAELVRGSLRLLVSGPVSSAGRPMPDGRVPAPGGWNRIHLLVDDIDAEVARLTAAGVPFRNEVLDGPGGRQVLVEDPCGNPVELFQPAGG</sequence>
<dbReference type="PANTHER" id="PTHR43048">
    <property type="entry name" value="METHYLMALONYL-COA EPIMERASE"/>
    <property type="match status" value="1"/>
</dbReference>
<feature type="domain" description="VOC" evidence="2">
    <location>
        <begin position="7"/>
        <end position="127"/>
    </location>
</feature>